<protein>
    <submittedName>
        <fullName evidence="1">Uncharacterized protein</fullName>
    </submittedName>
</protein>
<name>A0A5B7D4B4_PORTR</name>
<keyword evidence="2" id="KW-1185">Reference proteome</keyword>
<organism evidence="1 2">
    <name type="scientific">Portunus trituberculatus</name>
    <name type="common">Swimming crab</name>
    <name type="synonym">Neptunus trituberculatus</name>
    <dbReference type="NCBI Taxonomy" id="210409"/>
    <lineage>
        <taxon>Eukaryota</taxon>
        <taxon>Metazoa</taxon>
        <taxon>Ecdysozoa</taxon>
        <taxon>Arthropoda</taxon>
        <taxon>Crustacea</taxon>
        <taxon>Multicrustacea</taxon>
        <taxon>Malacostraca</taxon>
        <taxon>Eumalacostraca</taxon>
        <taxon>Eucarida</taxon>
        <taxon>Decapoda</taxon>
        <taxon>Pleocyemata</taxon>
        <taxon>Brachyura</taxon>
        <taxon>Eubrachyura</taxon>
        <taxon>Portunoidea</taxon>
        <taxon>Portunidae</taxon>
        <taxon>Portuninae</taxon>
        <taxon>Portunus</taxon>
    </lineage>
</organism>
<dbReference type="AlphaFoldDB" id="A0A5B7D4B4"/>
<dbReference type="EMBL" id="VSRR010000485">
    <property type="protein sequence ID" value="MPC16181.1"/>
    <property type="molecule type" value="Genomic_DNA"/>
</dbReference>
<reference evidence="1 2" key="1">
    <citation type="submission" date="2019-05" db="EMBL/GenBank/DDBJ databases">
        <title>Another draft genome of Portunus trituberculatus and its Hox gene families provides insights of decapod evolution.</title>
        <authorList>
            <person name="Jeong J.-H."/>
            <person name="Song I."/>
            <person name="Kim S."/>
            <person name="Choi T."/>
            <person name="Kim D."/>
            <person name="Ryu S."/>
            <person name="Kim W."/>
        </authorList>
    </citation>
    <scope>NUCLEOTIDE SEQUENCE [LARGE SCALE GENOMIC DNA]</scope>
    <source>
        <tissue evidence="1">Muscle</tissue>
    </source>
</reference>
<gene>
    <name evidence="1" type="ORF">E2C01_009001</name>
</gene>
<dbReference type="Proteomes" id="UP000324222">
    <property type="component" value="Unassembled WGS sequence"/>
</dbReference>
<proteinExistence type="predicted"/>
<evidence type="ECO:0000313" key="2">
    <source>
        <dbReference type="Proteomes" id="UP000324222"/>
    </source>
</evidence>
<sequence>MSRLPFSKTTTFDTPITITITTTMSPFYSPSLPSIPSSLPASFLHVKTSLCVETNGWRRALTPCRKTCDTSAET</sequence>
<evidence type="ECO:0000313" key="1">
    <source>
        <dbReference type="EMBL" id="MPC16181.1"/>
    </source>
</evidence>
<comment type="caution">
    <text evidence="1">The sequence shown here is derived from an EMBL/GenBank/DDBJ whole genome shotgun (WGS) entry which is preliminary data.</text>
</comment>
<accession>A0A5B7D4B4</accession>